<dbReference type="KEGG" id="pcy:PCYB_005630"/>
<dbReference type="GeneID" id="14696356"/>
<evidence type="ECO:0000313" key="1">
    <source>
        <dbReference type="EMBL" id="GAB69814.1"/>
    </source>
</evidence>
<keyword evidence="2" id="KW-1185">Reference proteome</keyword>
<dbReference type="VEuPathDB" id="PlasmoDB:PCYB_005630"/>
<reference evidence="1 2" key="1">
    <citation type="journal article" date="2012" name="Nat. Genet.">
        <title>Plasmodium cynomolgi genome sequences provide insight into Plasmodium vivax and the monkey malaria clade.</title>
        <authorList>
            <person name="Tachibana S."/>
            <person name="Sullivan S.A."/>
            <person name="Kawai S."/>
            <person name="Nakamura S."/>
            <person name="Kim H.R."/>
            <person name="Goto N."/>
            <person name="Arisue N."/>
            <person name="Palacpac N.M.Q."/>
            <person name="Honma H."/>
            <person name="Yagi M."/>
            <person name="Tougan T."/>
            <person name="Katakai Y."/>
            <person name="Kaneko O."/>
            <person name="Mita T."/>
            <person name="Kita K."/>
            <person name="Yasutomi Y."/>
            <person name="Sutton P.L."/>
            <person name="Shakhbatyan R."/>
            <person name="Horii T."/>
            <person name="Yasunaga T."/>
            <person name="Barnwell J.W."/>
            <person name="Escalante A.A."/>
            <person name="Carlton J.M."/>
            <person name="Tanabe K."/>
        </authorList>
    </citation>
    <scope>NUCLEOTIDE SEQUENCE [LARGE SCALE GENOMIC DNA]</scope>
    <source>
        <strain evidence="1 2">B</strain>
    </source>
</reference>
<evidence type="ECO:0008006" key="3">
    <source>
        <dbReference type="Google" id="ProtNLM"/>
    </source>
</evidence>
<evidence type="ECO:0000313" key="2">
    <source>
        <dbReference type="Proteomes" id="UP000006319"/>
    </source>
</evidence>
<dbReference type="RefSeq" id="XP_004228032.1">
    <property type="nucleotide sequence ID" value="XM_004227984.1"/>
</dbReference>
<dbReference type="PhylomeDB" id="K6V0G0"/>
<sequence length="300" mass="35587">MDFSQLKQKVCLQFIFKIIIYEELFEKTYQFLGEILKFYYIIWERIQVNYDEKNVNQLILSKFDNDYLSKSDISGEYITFCKKLLKNLLLLKGYKYDDIKKDCSKLYVWLYFEMKKFMISDYIIKEIFEFPTSIEHESVQYKYCPYFSFNDKINNPEKLMKLLIFNGSALNFQSMLKENNVLHDCNLKNYIYECVDIYKEMNITYSSEKCNSSSYEIICEIINDFNKLYSEYILNKNEITHNFPDLTPNTITNVIVGCPLEGNYSDSFFDERQLVTPITKGVSTALGCNGWNIITISVIV</sequence>
<organism evidence="1 2">
    <name type="scientific">Plasmodium cynomolgi (strain B)</name>
    <dbReference type="NCBI Taxonomy" id="1120755"/>
    <lineage>
        <taxon>Eukaryota</taxon>
        <taxon>Sar</taxon>
        <taxon>Alveolata</taxon>
        <taxon>Apicomplexa</taxon>
        <taxon>Aconoidasida</taxon>
        <taxon>Haemosporida</taxon>
        <taxon>Plasmodiidae</taxon>
        <taxon>Plasmodium</taxon>
        <taxon>Plasmodium (Plasmodium)</taxon>
    </lineage>
</organism>
<accession>K6V0G0</accession>
<name>K6V0G0_PLACD</name>
<dbReference type="OrthoDB" id="388881at2759"/>
<dbReference type="Proteomes" id="UP000006319">
    <property type="component" value="Unassembled WGS sequence"/>
</dbReference>
<dbReference type="EMBL" id="DF157886">
    <property type="protein sequence ID" value="GAB69814.1"/>
    <property type="molecule type" value="Genomic_DNA"/>
</dbReference>
<dbReference type="AlphaFoldDB" id="K6V0G0"/>
<proteinExistence type="predicted"/>
<protein>
    <recommendedName>
        <fullName evidence="3">CYIR protein</fullName>
    </recommendedName>
</protein>
<gene>
    <name evidence="1" type="ORF">PCYB_005630</name>
</gene>